<dbReference type="Proteomes" id="UP000247620">
    <property type="component" value="Unassembled WGS sequence"/>
</dbReference>
<dbReference type="Gene3D" id="3.40.50.2000">
    <property type="entry name" value="Glycogen Phosphorylase B"/>
    <property type="match status" value="1"/>
</dbReference>
<comment type="caution">
    <text evidence="3">The sequence shown here is derived from an EMBL/GenBank/DDBJ whole genome shotgun (WGS) entry which is preliminary data.</text>
</comment>
<feature type="domain" description="Glycosyltransferase 2-like" evidence="2">
    <location>
        <begin position="580"/>
        <end position="685"/>
    </location>
</feature>
<accession>A0A2V4I9V0</accession>
<dbReference type="InterPro" id="IPR050834">
    <property type="entry name" value="Glycosyltransf_2"/>
</dbReference>
<gene>
    <name evidence="3" type="ORF">DMX07_20230</name>
</gene>
<dbReference type="Gene3D" id="3.90.550.10">
    <property type="entry name" value="Spore Coat Polysaccharide Biosynthesis Protein SpsA, Chain A"/>
    <property type="match status" value="1"/>
</dbReference>
<dbReference type="EMBL" id="QJRO01000016">
    <property type="protein sequence ID" value="PYB78057.1"/>
    <property type="molecule type" value="Genomic_DNA"/>
</dbReference>
<protein>
    <recommendedName>
        <fullName evidence="2">Glycosyltransferase 2-like domain-containing protein</fullName>
    </recommendedName>
</protein>
<evidence type="ECO:0000256" key="1">
    <source>
        <dbReference type="ARBA" id="ARBA00022519"/>
    </source>
</evidence>
<organism evidence="3 4">
    <name type="scientific">Pseudomonas soli</name>
    <dbReference type="NCBI Taxonomy" id="1306993"/>
    <lineage>
        <taxon>Bacteria</taxon>
        <taxon>Pseudomonadati</taxon>
        <taxon>Pseudomonadota</taxon>
        <taxon>Gammaproteobacteria</taxon>
        <taxon>Pseudomonadales</taxon>
        <taxon>Pseudomonadaceae</taxon>
        <taxon>Pseudomonas</taxon>
    </lineage>
</organism>
<keyword evidence="1" id="KW-1003">Cell membrane</keyword>
<dbReference type="Pfam" id="PF00535">
    <property type="entry name" value="Glycos_transf_2"/>
    <property type="match status" value="1"/>
</dbReference>
<dbReference type="RefSeq" id="WP_110702450.1">
    <property type="nucleotide sequence ID" value="NZ_QJRO01000016.1"/>
</dbReference>
<dbReference type="InterPro" id="IPR029044">
    <property type="entry name" value="Nucleotide-diphossugar_trans"/>
</dbReference>
<dbReference type="AlphaFoldDB" id="A0A2V4I9V0"/>
<dbReference type="InterPro" id="IPR001173">
    <property type="entry name" value="Glyco_trans_2-like"/>
</dbReference>
<name>A0A2V4I9V0_9PSED</name>
<keyword evidence="1" id="KW-0472">Membrane</keyword>
<evidence type="ECO:0000313" key="4">
    <source>
        <dbReference type="Proteomes" id="UP000247620"/>
    </source>
</evidence>
<dbReference type="SUPFAM" id="SSF53448">
    <property type="entry name" value="Nucleotide-diphospho-sugar transferases"/>
    <property type="match status" value="2"/>
</dbReference>
<evidence type="ECO:0000313" key="3">
    <source>
        <dbReference type="EMBL" id="PYB78057.1"/>
    </source>
</evidence>
<proteinExistence type="predicted"/>
<reference evidence="3 4" key="1">
    <citation type="submission" date="2018-06" db="EMBL/GenBank/DDBJ databases">
        <title>Pseudomonas diversity within urban Lake Michigan freshwaters.</title>
        <authorList>
            <person name="Batrich M."/>
            <person name="Hatzopoulos T."/>
            <person name="Putonti C."/>
        </authorList>
    </citation>
    <scope>NUCLEOTIDE SEQUENCE [LARGE SCALE GENOMIC DNA]</scope>
    <source>
        <strain evidence="3 4">LBp-160603</strain>
    </source>
</reference>
<sequence>MRELLAKRPQPYYIYAPDYRRSSSGIRVLHMLCDALIRSGHEAYVTARQLCPEFMTPRLTDDVIDAHRSQGVEPIVVYPEIVDGNPLQGGVVVRYILNRPGFIEGEGRFAEDDILYAYSRDLVQENMPGDRVMLLPPFDRRVFCLPDNPEKRIPGKVCYYQGRRGELSVDLSLLPPDAVEITPQWPASWADLADLFQQCETFYCCGSSALATEAGLCGCLTVVVVEKDAPRIGITETQSPGAAWGTSPEELDRARQTLPFVHDTWQQLEDNFWPALDHFIEVTQAAATVRAAQSGRRQLLPWLAERVPSGVQQRLIAEHLAVSGEPAFTVLVLDREGDSKLLARTIKSLGKEHNRYAPVHVLVLTTNAVAPTASDAAIRSLSLDPAQPLRSIEQALRGVETDWFMLVEAGGEFTQSGLLTTALDLLAAPGCRAVYSDEVVREQSGEMGAVLRPDLNLDLLLSLPAVLSRHWLFNRQMWLDMGGFRQEAGRAFELDYILRLIESNGFEGLGHISEPLLISDARPMRDCSDERGVIQRHLHARGFAQARVESRLPGRYELIYGAPDNVPISILILLQGESTERAQRCMETILEKTSYRNYEVVLLASANAGPAVSSWFDGVAQLGTDAIRCMRFPAGMSPAHMRNQAAEQARGDFLLWLDEGAAVLDNDWLQQMLNHGMRQEVGVVGAKLVTGHATIGHAGFVLGLNGPVGEAFAGQSMDASGYMQRLQIDQNYVAVSGKCLLVSKVLFLEVGGFDETPELQRWTDVDLCLRLHRAGYLNVWTPRVQLLLSEDAATPASAEEEDALYARWLPALARDPYYNPNFSLSCANGFGLECVGLSWRPLSSWKPLPTILAHAADGQGCGNYRVIQPFDALRREGLAEGHLSWTHLTPAELERYQPDSIVLQRQIGEQQLENMRRMHAFSRAFKVFELDDYLPNLPLKSVHRAEMPKDIVRSLRRALGYVDRFVVSTQPLAEAFAGLHDDIRVVHNTLDSRYWKDLKALRRQSRKPRVGWAGGASHTGDLEVIADVVRELANEVEWVFVGMCPDKLRPYVHEFHEGVSIEHYPAFLAGMNLDLALAPVEQNLFNECKSNLRLLEYGACGFPVIASDVRCYQGYNDLPVTLVKNRFRGWVDAIRMHISDLDATAKAGDALRNAVLEGWMLEGDNLSNWRKAWLAD</sequence>
<evidence type="ECO:0000259" key="2">
    <source>
        <dbReference type="Pfam" id="PF00535"/>
    </source>
</evidence>
<dbReference type="SUPFAM" id="SSF53756">
    <property type="entry name" value="UDP-Glycosyltransferase/glycogen phosphorylase"/>
    <property type="match status" value="1"/>
</dbReference>
<keyword evidence="1" id="KW-0997">Cell inner membrane</keyword>
<dbReference type="PANTHER" id="PTHR43685">
    <property type="entry name" value="GLYCOSYLTRANSFERASE"/>
    <property type="match status" value="1"/>
</dbReference>
<dbReference type="GO" id="GO:0044010">
    <property type="term" value="P:single-species biofilm formation"/>
    <property type="evidence" value="ECO:0007669"/>
    <property type="project" value="TreeGrafter"/>
</dbReference>
<dbReference type="PANTHER" id="PTHR43685:SF2">
    <property type="entry name" value="GLYCOSYLTRANSFERASE 2-LIKE DOMAIN-CONTAINING PROTEIN"/>
    <property type="match status" value="1"/>
</dbReference>